<organism evidence="2 3">
    <name type="scientific">Dryococelus australis</name>
    <dbReference type="NCBI Taxonomy" id="614101"/>
    <lineage>
        <taxon>Eukaryota</taxon>
        <taxon>Metazoa</taxon>
        <taxon>Ecdysozoa</taxon>
        <taxon>Arthropoda</taxon>
        <taxon>Hexapoda</taxon>
        <taxon>Insecta</taxon>
        <taxon>Pterygota</taxon>
        <taxon>Neoptera</taxon>
        <taxon>Polyneoptera</taxon>
        <taxon>Phasmatodea</taxon>
        <taxon>Verophasmatodea</taxon>
        <taxon>Anareolatae</taxon>
        <taxon>Phasmatidae</taxon>
        <taxon>Eurycanthinae</taxon>
        <taxon>Dryococelus</taxon>
    </lineage>
</organism>
<proteinExistence type="predicted"/>
<gene>
    <name evidence="2" type="ORF">PR048_009837</name>
</gene>
<comment type="caution">
    <text evidence="2">The sequence shown here is derived from an EMBL/GenBank/DDBJ whole genome shotgun (WGS) entry which is preliminary data.</text>
</comment>
<reference evidence="2 3" key="1">
    <citation type="submission" date="2023-02" db="EMBL/GenBank/DDBJ databases">
        <title>LHISI_Scaffold_Assembly.</title>
        <authorList>
            <person name="Stuart O.P."/>
            <person name="Cleave R."/>
            <person name="Magrath M.J.L."/>
            <person name="Mikheyev A.S."/>
        </authorList>
    </citation>
    <scope>NUCLEOTIDE SEQUENCE [LARGE SCALE GENOMIC DNA]</scope>
    <source>
        <strain evidence="2">Daus_M_001</strain>
        <tissue evidence="2">Leg muscle</tissue>
    </source>
</reference>
<evidence type="ECO:0000313" key="3">
    <source>
        <dbReference type="Proteomes" id="UP001159363"/>
    </source>
</evidence>
<dbReference type="SUPFAM" id="SSF53098">
    <property type="entry name" value="Ribonuclease H-like"/>
    <property type="match status" value="1"/>
</dbReference>
<dbReference type="EMBL" id="JARBHB010000003">
    <property type="protein sequence ID" value="KAJ8890329.1"/>
    <property type="molecule type" value="Genomic_DNA"/>
</dbReference>
<dbReference type="InterPro" id="IPR008906">
    <property type="entry name" value="HATC_C_dom"/>
</dbReference>
<accession>A0ABQ9I128</accession>
<evidence type="ECO:0000259" key="1">
    <source>
        <dbReference type="Pfam" id="PF05699"/>
    </source>
</evidence>
<name>A0ABQ9I128_9NEOP</name>
<dbReference type="InterPro" id="IPR012337">
    <property type="entry name" value="RNaseH-like_sf"/>
</dbReference>
<dbReference type="PANTHER" id="PTHR37162">
    <property type="entry name" value="HAT FAMILY DIMERISATION DOMAINCONTAINING PROTEIN-RELATED"/>
    <property type="match status" value="1"/>
</dbReference>
<feature type="domain" description="HAT C-terminal dimerisation" evidence="1">
    <location>
        <begin position="202"/>
        <end position="271"/>
    </location>
</feature>
<sequence length="299" mass="34674">MSNLLRCCMHLRHSGCHCRYDALKLVFTDAVFTDCLQATQTILNMLNDPVQKLYLSFLEIKSRRYILRTLLDCFIPGNHLNSTAIENVQFRNPKYFLQLENMYLGAKVNAYWQKAYAKALHDFRIHCLDFFTAAASQIYKRFEFKNTVIKELEVLDPKCVLENKLQSIDNFASKFPTIATSMDVERRLLRNHKFDFDENVSAEEFWFHVKNLAGDGSPMFPHLSSFVEALLCLPHSSANMEKTYSVVNMIKTKQRNRLSTDTLVGLLHTKRMLKDSKCFDFPISSELVNKMTASMYDAD</sequence>
<dbReference type="PANTHER" id="PTHR37162:SF1">
    <property type="entry name" value="BED-TYPE DOMAIN-CONTAINING PROTEIN"/>
    <property type="match status" value="1"/>
</dbReference>
<dbReference type="Proteomes" id="UP001159363">
    <property type="component" value="Chromosome 3"/>
</dbReference>
<evidence type="ECO:0000313" key="2">
    <source>
        <dbReference type="EMBL" id="KAJ8890329.1"/>
    </source>
</evidence>
<dbReference type="Pfam" id="PF05699">
    <property type="entry name" value="Dimer_Tnp_hAT"/>
    <property type="match status" value="1"/>
</dbReference>
<keyword evidence="3" id="KW-1185">Reference proteome</keyword>
<protein>
    <recommendedName>
        <fullName evidence="1">HAT C-terminal dimerisation domain-containing protein</fullName>
    </recommendedName>
</protein>